<dbReference type="RefSeq" id="WP_085416997.1">
    <property type="nucleotide sequence ID" value="NZ_CAUJPY010000012.1"/>
</dbReference>
<accession>A0A448DAF4</accession>
<proteinExistence type="predicted"/>
<sequence length="243" mass="27725">MSYLIVDLSKLSLKGCKTRIKKQEGKVFLFAKSKKKLKKAKRFSEKHKSIDVIRLPEKKASAAIAKHIRSLLKNNPRAKILVVSPRKKLKKRCKKLQKLYSKACIRIQKKCCLSMKDKLKNDKKADKDQKNQLKQPLFKECETEKASKNLPKVSVELEAEKVLKAVEHVLDDSSAAEIKHAESEQLQDAELAIKKNQPKKKHDLLLYLIQSVNVNEEAAADLIDQLQNTGKITIDVTESVKYL</sequence>
<dbReference type="STRING" id="493.BWD07_08465"/>
<protein>
    <submittedName>
        <fullName evidence="1">Uncharacterized protein</fullName>
    </submittedName>
</protein>
<gene>
    <name evidence="1" type="ORF">NCTC10296_02092</name>
</gene>
<dbReference type="Proteomes" id="UP000279284">
    <property type="component" value="Chromosome"/>
</dbReference>
<keyword evidence="2" id="KW-1185">Reference proteome</keyword>
<evidence type="ECO:0000313" key="1">
    <source>
        <dbReference type="EMBL" id="VEF03001.1"/>
    </source>
</evidence>
<dbReference type="AlphaFoldDB" id="A0A448DAF4"/>
<evidence type="ECO:0000313" key="2">
    <source>
        <dbReference type="Proteomes" id="UP000279284"/>
    </source>
</evidence>
<dbReference type="EMBL" id="LR134313">
    <property type="protein sequence ID" value="VEF03001.1"/>
    <property type="molecule type" value="Genomic_DNA"/>
</dbReference>
<organism evidence="1 2">
    <name type="scientific">Neisseria canis</name>
    <dbReference type="NCBI Taxonomy" id="493"/>
    <lineage>
        <taxon>Bacteria</taxon>
        <taxon>Pseudomonadati</taxon>
        <taxon>Pseudomonadota</taxon>
        <taxon>Betaproteobacteria</taxon>
        <taxon>Neisseriales</taxon>
        <taxon>Neisseriaceae</taxon>
        <taxon>Neisseria</taxon>
    </lineage>
</organism>
<dbReference type="KEGG" id="nci:NCTC10296_02092"/>
<name>A0A448DAF4_9NEIS</name>
<reference evidence="1 2" key="1">
    <citation type="submission" date="2018-12" db="EMBL/GenBank/DDBJ databases">
        <authorList>
            <consortium name="Pathogen Informatics"/>
        </authorList>
    </citation>
    <scope>NUCLEOTIDE SEQUENCE [LARGE SCALE GENOMIC DNA]</scope>
    <source>
        <strain evidence="1 2">NCTC10296</strain>
    </source>
</reference>
<dbReference type="OrthoDB" id="8607289at2"/>